<feature type="domain" description="GP-PDE" evidence="2">
    <location>
        <begin position="359"/>
        <end position="587"/>
    </location>
</feature>
<dbReference type="Pfam" id="PF10110">
    <property type="entry name" value="GPDPase_memb"/>
    <property type="match status" value="1"/>
</dbReference>
<feature type="transmembrane region" description="Helical" evidence="1">
    <location>
        <begin position="329"/>
        <end position="346"/>
    </location>
</feature>
<dbReference type="RefSeq" id="WP_068685054.1">
    <property type="nucleotide sequence ID" value="NZ_LYPA01000065.1"/>
</dbReference>
<sequence length="591" mass="67120">MMRLLVRSLADFRTSFKKLLLFEYMFMLLSSFVVIPVITYVFNRILTVLGSGSLLNGEVYRIGLAYEGVLGLVIIGLLASFTLFIELCVLVVMVQQHYFSKEVLISDSLLAALRRTPRLLGFGILQLLFFLLVLIPFIDSPLSESFYALFNFPILINSRVVESSVIMTVVYAFLLLILLYLLLRWVFVLHYIMLEGKSIAEAVRSSMALTRGWSQLKLFLILFLLNALVLSAGFFVLSSLSHLPAWLNINVLRLFSAHYSLTLSSILNYMFALLLLPVNLIFLTRLYFYFRAGQGIRPRDTLELRPSRLGGLERKLTVYLSRRKTTRTLYISITAIYVGLMIFVGFRANENLLYAQWTVLISAHRGDVELAPENSIPAIRSAIDKGVQSVELDVQLTRDGVAVLHHDYTLQRMAGVQLRVNELTYDELSRLMIGEDGNLEPIHIPTLSEALSEAQGKTKLLLDLKPYGPGAELVHKVVGTIQQFGMEREVYIQSFDSESLRLIRELAPDIKIGQILYFALGDLSALDVDFYTIEQVMLTEPLVKRAHSSGREVWVWTVNSSRNMKEVLKFRIDGMITDYPLRAQSMVELNL</sequence>
<dbReference type="PROSITE" id="PS51704">
    <property type="entry name" value="GP_PDE"/>
    <property type="match status" value="1"/>
</dbReference>
<evidence type="ECO:0000259" key="2">
    <source>
        <dbReference type="PROSITE" id="PS51704"/>
    </source>
</evidence>
<dbReference type="OrthoDB" id="384721at2"/>
<accession>A0A1A5YG90</accession>
<dbReference type="InterPro" id="IPR018476">
    <property type="entry name" value="GlyceroP-diester-Pdiesterase_M"/>
</dbReference>
<feature type="transmembrane region" description="Helical" evidence="1">
    <location>
        <begin position="21"/>
        <end position="42"/>
    </location>
</feature>
<comment type="caution">
    <text evidence="3">The sequence shown here is derived from an EMBL/GenBank/DDBJ whole genome shotgun (WGS) entry which is preliminary data.</text>
</comment>
<dbReference type="InterPro" id="IPR030395">
    <property type="entry name" value="GP_PDE_dom"/>
</dbReference>
<reference evidence="3 4" key="1">
    <citation type="submission" date="2016-05" db="EMBL/GenBank/DDBJ databases">
        <title>Paenibacillus oryzae. sp. nov., isolated from the rice root.</title>
        <authorList>
            <person name="Zhang J."/>
            <person name="Zhang X."/>
        </authorList>
    </citation>
    <scope>NUCLEOTIDE SEQUENCE [LARGE SCALE GENOMIC DNA]</scope>
    <source>
        <strain evidence="3 4">1DrF-4</strain>
    </source>
</reference>
<keyword evidence="4" id="KW-1185">Reference proteome</keyword>
<gene>
    <name evidence="3" type="ORF">A7K91_13025</name>
</gene>
<feature type="transmembrane region" description="Helical" evidence="1">
    <location>
        <begin position="119"/>
        <end position="138"/>
    </location>
</feature>
<keyword evidence="1" id="KW-1133">Transmembrane helix</keyword>
<feature type="transmembrane region" description="Helical" evidence="1">
    <location>
        <begin position="69"/>
        <end position="94"/>
    </location>
</feature>
<name>A0A1A5YG90_9BACL</name>
<evidence type="ECO:0000313" key="3">
    <source>
        <dbReference type="EMBL" id="OBR64415.1"/>
    </source>
</evidence>
<dbReference type="PANTHER" id="PTHR46211">
    <property type="entry name" value="GLYCEROPHOSPHORYL DIESTER PHOSPHODIESTERASE"/>
    <property type="match status" value="1"/>
</dbReference>
<dbReference type="Gene3D" id="3.20.20.190">
    <property type="entry name" value="Phosphatidylinositol (PI) phosphodiesterase"/>
    <property type="match status" value="1"/>
</dbReference>
<evidence type="ECO:0000313" key="4">
    <source>
        <dbReference type="Proteomes" id="UP000092024"/>
    </source>
</evidence>
<keyword evidence="1" id="KW-0812">Transmembrane</keyword>
<feature type="transmembrane region" description="Helical" evidence="1">
    <location>
        <begin position="266"/>
        <end position="290"/>
    </location>
</feature>
<dbReference type="STRING" id="1844972.A7K91_13025"/>
<dbReference type="SUPFAM" id="SSF51695">
    <property type="entry name" value="PLC-like phosphodiesterases"/>
    <property type="match status" value="1"/>
</dbReference>
<dbReference type="PROSITE" id="PS50007">
    <property type="entry name" value="PIPLC_X_DOMAIN"/>
    <property type="match status" value="1"/>
</dbReference>
<dbReference type="PANTHER" id="PTHR46211:SF8">
    <property type="entry name" value="PHOSPHODIESTERASE"/>
    <property type="match status" value="1"/>
</dbReference>
<organism evidence="3 4">
    <name type="scientific">Paenibacillus oryzae</name>
    <dbReference type="NCBI Taxonomy" id="1844972"/>
    <lineage>
        <taxon>Bacteria</taxon>
        <taxon>Bacillati</taxon>
        <taxon>Bacillota</taxon>
        <taxon>Bacilli</taxon>
        <taxon>Bacillales</taxon>
        <taxon>Paenibacillaceae</taxon>
        <taxon>Paenibacillus</taxon>
    </lineage>
</organism>
<dbReference type="EMBL" id="LYPA01000065">
    <property type="protein sequence ID" value="OBR64415.1"/>
    <property type="molecule type" value="Genomic_DNA"/>
</dbReference>
<dbReference type="Proteomes" id="UP000092024">
    <property type="component" value="Unassembled WGS sequence"/>
</dbReference>
<proteinExistence type="predicted"/>
<dbReference type="Pfam" id="PF03009">
    <property type="entry name" value="GDPD"/>
    <property type="match status" value="1"/>
</dbReference>
<dbReference type="InterPro" id="IPR017946">
    <property type="entry name" value="PLC-like_Pdiesterase_TIM-brl"/>
</dbReference>
<dbReference type="CDD" id="cd08579">
    <property type="entry name" value="GDPD_memb_like"/>
    <property type="match status" value="1"/>
</dbReference>
<dbReference type="GO" id="GO:0006629">
    <property type="term" value="P:lipid metabolic process"/>
    <property type="evidence" value="ECO:0007669"/>
    <property type="project" value="InterPro"/>
</dbReference>
<protein>
    <submittedName>
        <fullName evidence="3">Glycerophosphodiester phosphodiesterase</fullName>
    </submittedName>
</protein>
<feature type="transmembrane region" description="Helical" evidence="1">
    <location>
        <begin position="215"/>
        <end position="237"/>
    </location>
</feature>
<dbReference type="AlphaFoldDB" id="A0A1A5YG90"/>
<keyword evidence="1" id="KW-0472">Membrane</keyword>
<evidence type="ECO:0000256" key="1">
    <source>
        <dbReference type="SAM" id="Phobius"/>
    </source>
</evidence>
<dbReference type="GO" id="GO:0008081">
    <property type="term" value="F:phosphoric diester hydrolase activity"/>
    <property type="evidence" value="ECO:0007669"/>
    <property type="project" value="InterPro"/>
</dbReference>
<feature type="transmembrane region" description="Helical" evidence="1">
    <location>
        <begin position="169"/>
        <end position="194"/>
    </location>
</feature>